<protein>
    <submittedName>
        <fullName evidence="11">CSRNP_N domain-containing protein</fullName>
    </submittedName>
</protein>
<evidence type="ECO:0000256" key="3">
    <source>
        <dbReference type="ARBA" id="ARBA00022703"/>
    </source>
</evidence>
<name>A0A1S4H189_ANOGA</name>
<feature type="compositionally biased region" description="Low complexity" evidence="9">
    <location>
        <begin position="1074"/>
        <end position="1085"/>
    </location>
</feature>
<dbReference type="AlphaFoldDB" id="A0A1S4H189"/>
<feature type="compositionally biased region" description="Acidic residues" evidence="9">
    <location>
        <begin position="443"/>
        <end position="458"/>
    </location>
</feature>
<evidence type="ECO:0000313" key="12">
    <source>
        <dbReference type="Proteomes" id="UP000007062"/>
    </source>
</evidence>
<feature type="region of interest" description="Disordered" evidence="9">
    <location>
        <begin position="85"/>
        <end position="137"/>
    </location>
</feature>
<keyword evidence="6" id="KW-0010">Activator</keyword>
<keyword evidence="8" id="KW-0539">Nucleus</keyword>
<evidence type="ECO:0000256" key="5">
    <source>
        <dbReference type="ARBA" id="ARBA00023125"/>
    </source>
</evidence>
<dbReference type="Pfam" id="PF16019">
    <property type="entry name" value="CSRNP_N"/>
    <property type="match status" value="1"/>
</dbReference>
<feature type="region of interest" description="Disordered" evidence="9">
    <location>
        <begin position="416"/>
        <end position="463"/>
    </location>
</feature>
<evidence type="ECO:0000259" key="10">
    <source>
        <dbReference type="Pfam" id="PF16019"/>
    </source>
</evidence>
<dbReference type="InParanoid" id="A0A1S4H189"/>
<dbReference type="GO" id="GO:0006357">
    <property type="term" value="P:regulation of transcription by RNA polymerase II"/>
    <property type="evidence" value="ECO:0000318"/>
    <property type="project" value="GO_Central"/>
</dbReference>
<feature type="compositionally biased region" description="Acidic residues" evidence="9">
    <location>
        <begin position="122"/>
        <end position="136"/>
    </location>
</feature>
<proteinExistence type="inferred from homology"/>
<evidence type="ECO:0000256" key="2">
    <source>
        <dbReference type="ARBA" id="ARBA00008548"/>
    </source>
</evidence>
<evidence type="ECO:0000256" key="9">
    <source>
        <dbReference type="SAM" id="MobiDB-lite"/>
    </source>
</evidence>
<dbReference type="GO" id="GO:0000981">
    <property type="term" value="F:DNA-binding transcription factor activity, RNA polymerase II-specific"/>
    <property type="evidence" value="ECO:0000318"/>
    <property type="project" value="GO_Central"/>
</dbReference>
<comment type="similarity">
    <text evidence="2">Belongs to the AXUD1 family.</text>
</comment>
<reference evidence="11 12" key="1">
    <citation type="journal article" date="2002" name="Science">
        <title>The genome sequence of the malaria mosquito Anopheles gambiae.</title>
        <authorList>
            <person name="Holt R.A."/>
            <person name="Subramanian G.M."/>
            <person name="Halpern A."/>
            <person name="Sutton G.G."/>
            <person name="Charlab R."/>
            <person name="Nusskern D.R."/>
            <person name="Wincker P."/>
            <person name="Clark A.G."/>
            <person name="Ribeiro J.M."/>
            <person name="Wides R."/>
            <person name="Salzberg S.L."/>
            <person name="Loftus B."/>
            <person name="Yandell M."/>
            <person name="Majoros W.H."/>
            <person name="Rusch D.B."/>
            <person name="Lai Z."/>
            <person name="Kraft C.L."/>
            <person name="Abril J.F."/>
            <person name="Anthouard V."/>
            <person name="Arensburger P."/>
            <person name="Atkinson P.W."/>
            <person name="Baden H."/>
            <person name="de Berardinis V."/>
            <person name="Baldwin D."/>
            <person name="Benes V."/>
            <person name="Biedler J."/>
            <person name="Blass C."/>
            <person name="Bolanos R."/>
            <person name="Boscus D."/>
            <person name="Barnstead M."/>
            <person name="Cai S."/>
            <person name="Center A."/>
            <person name="Chaturverdi K."/>
            <person name="Christophides G.K."/>
            <person name="Chrystal M.A."/>
            <person name="Clamp M."/>
            <person name="Cravchik A."/>
            <person name="Curwen V."/>
            <person name="Dana A."/>
            <person name="Delcher A."/>
            <person name="Dew I."/>
            <person name="Evans C.A."/>
            <person name="Flanigan M."/>
            <person name="Grundschober-Freimoser A."/>
            <person name="Friedli L."/>
            <person name="Gu Z."/>
            <person name="Guan P."/>
            <person name="Guigo R."/>
            <person name="Hillenmeyer M.E."/>
            <person name="Hladun S.L."/>
            <person name="Hogan J.R."/>
            <person name="Hong Y.S."/>
            <person name="Hoover J."/>
            <person name="Jaillon O."/>
            <person name="Ke Z."/>
            <person name="Kodira C."/>
            <person name="Kokoza E."/>
            <person name="Koutsos A."/>
            <person name="Letunic I."/>
            <person name="Levitsky A."/>
            <person name="Liang Y."/>
            <person name="Lin J.J."/>
            <person name="Lobo N.F."/>
            <person name="Lopez J.R."/>
            <person name="Malek J.A."/>
            <person name="McIntosh T.C."/>
            <person name="Meister S."/>
            <person name="Miller J."/>
            <person name="Mobarry C."/>
            <person name="Mongin E."/>
            <person name="Murphy S.D."/>
            <person name="O'Brochta D.A."/>
            <person name="Pfannkoch C."/>
            <person name="Qi R."/>
            <person name="Regier M.A."/>
            <person name="Remington K."/>
            <person name="Shao H."/>
            <person name="Sharakhova M.V."/>
            <person name="Sitter C.D."/>
            <person name="Shetty J."/>
            <person name="Smith T.J."/>
            <person name="Strong R."/>
            <person name="Sun J."/>
            <person name="Thomasova D."/>
            <person name="Ton L.Q."/>
            <person name="Topalis P."/>
            <person name="Tu Z."/>
            <person name="Unger M.F."/>
            <person name="Walenz B."/>
            <person name="Wang A."/>
            <person name="Wang J."/>
            <person name="Wang M."/>
            <person name="Wang X."/>
            <person name="Woodford K.J."/>
            <person name="Wortman J.R."/>
            <person name="Wu M."/>
            <person name="Yao A."/>
            <person name="Zdobnov E.M."/>
            <person name="Zhang H."/>
            <person name="Zhao Q."/>
            <person name="Zhao S."/>
            <person name="Zhu S.C."/>
            <person name="Zhimulev I."/>
            <person name="Coluzzi M."/>
            <person name="della Torre A."/>
            <person name="Roth C.W."/>
            <person name="Louis C."/>
            <person name="Kalush F."/>
            <person name="Mural R.J."/>
            <person name="Myers E.W."/>
            <person name="Adams M.D."/>
            <person name="Smith H.O."/>
            <person name="Broder S."/>
            <person name="Gardner M.J."/>
            <person name="Fraser C.M."/>
            <person name="Birney E."/>
            <person name="Bork P."/>
            <person name="Brey P.T."/>
            <person name="Venter J.C."/>
            <person name="Weissenbach J."/>
            <person name="Kafatos F.C."/>
            <person name="Collins F.H."/>
            <person name="Hoffman S.L."/>
        </authorList>
    </citation>
    <scope>NUCLEOTIDE SEQUENCE [LARGE SCALE GENOMIC DNA]</scope>
    <source>
        <strain evidence="11 12">PEST</strain>
    </source>
</reference>
<keyword evidence="5" id="KW-0238">DNA-binding</keyword>
<feature type="region of interest" description="Disordered" evidence="9">
    <location>
        <begin position="673"/>
        <end position="712"/>
    </location>
</feature>
<feature type="compositionally biased region" description="Low complexity" evidence="9">
    <location>
        <begin position="674"/>
        <end position="690"/>
    </location>
</feature>
<dbReference type="GO" id="GO:0043565">
    <property type="term" value="F:sequence-specific DNA binding"/>
    <property type="evidence" value="ECO:0000318"/>
    <property type="project" value="GO_Central"/>
</dbReference>
<feature type="compositionally biased region" description="Low complexity" evidence="9">
    <location>
        <begin position="314"/>
        <end position="333"/>
    </location>
</feature>
<feature type="region of interest" description="Disordered" evidence="9">
    <location>
        <begin position="280"/>
        <end position="371"/>
    </location>
</feature>
<keyword evidence="4" id="KW-0805">Transcription regulation</keyword>
<evidence type="ECO:0000256" key="6">
    <source>
        <dbReference type="ARBA" id="ARBA00023159"/>
    </source>
</evidence>
<evidence type="ECO:0000256" key="7">
    <source>
        <dbReference type="ARBA" id="ARBA00023163"/>
    </source>
</evidence>
<evidence type="ECO:0000256" key="1">
    <source>
        <dbReference type="ARBA" id="ARBA00004123"/>
    </source>
</evidence>
<dbReference type="PANTHER" id="PTHR13580:SF9">
    <property type="entry name" value="AXIN1 UP-REGULATED 1, ISOFORM A"/>
    <property type="match status" value="1"/>
</dbReference>
<feature type="compositionally biased region" description="Low complexity" evidence="9">
    <location>
        <begin position="753"/>
        <end position="766"/>
    </location>
</feature>
<evidence type="ECO:0000256" key="8">
    <source>
        <dbReference type="ARBA" id="ARBA00023242"/>
    </source>
</evidence>
<sequence length="1184" mass="124841">MLKPLKDLLTYLQRNANSSNIFGLTTPTAASTTAAASTTMGPNEAPRMEETIIVSEELSVVEDGGDPLYDPLALDDCPGADVVNVSGTSVGSDADDDGGVGISPDQFTLVDVSTLKPKEQQEADEPETEDDDDEEPATVVVRTVVEEKVMAEEEEQEQGPIGGLLNGSTSAALVVELETSESSSIVEGDEVTPAGECERSSPTVLEKFASVEDVIRLSSLSSSSPSLLDEAETADGETIQLIDDYVDAVAAVREGGSERTATVEAVAVAAAAAEVVQTTAEQIQGTTNGEEEEEASDGSDSGLGLEPARSVAVNSSGSTSNSSSSSSSSSNNSPLQRPPPIKSSLKRRSEPPVDAGQRETEEGASSQKRPKKGITFEGVTVFYFPRIQGFGCVPSQGGCTLGMEFQHVHSRRLTLSEHSAEQRKVHRQQLQELNPRSSSSEDTSSEEEPSESGSEAESESYGFLQPVSTRQRRALLKAAGVRKIDPSEKDDCREIRTSREVCGCTCRGFCDPHRCACSLAGIKCQVDRPNFPCGCTHEGCANTAGRVEFNPGRVRTHFLHTIMKLRMEGAGEGKAVMEAAGGSSVAGGGGGVSDANAGGGVGGYVIGGEKNWSNGPVRLPPSSMVVGYGTDMPASTVPDMVDGTGSNHQVPGMLPQHLPMVLLDGMHHSAAGVLQQQQQQQQHHLSHQSLPPYPNHLGADDGMHQNYPSATSDSLSLHYGSYRDYYGGIESGTIGDGIHPAGMPLHHHHHHLPATTSSSSSIEPSSSSTALHANMYYTDSYASFQAQADSSTAAAHIDPYRHNPLVVGPLHHHVPSSTTAAVSRQHMLTTGHDRPTASTSYVESLRPDGEPAPPTLSLPEKGLLPQVPLQAVNGNASQTPTASSTTLVPCSEQATLDQSFRSDSEHCDPNVTVISDATTLSTIDSSGDVVTLVIPDTSRTDTCEIVDDDDGDGDCPKGRNFNCPSSDFIDLETPQADNAERLEAINDLLASSRNTLSIVRPSIVAEEDDELRDFQHPPPEPSESAICYEEDDDVDDGGDDDDSDDVILRGGGGGGLRVTRSAKDRDPPPRSFYGSGTLTNGTTTSKAAEQQQLHQKRTRCPTVGEECSSSHKRMLQNGSADEEVPFVSAYTADDVPAAAAVVSSSTANLLAAASVGSLSSAALEPSENLCEIIKNSIVETAVSH</sequence>
<dbReference type="PRINTS" id="PR02031">
    <property type="entry name" value="CYSSERRICHNP"/>
</dbReference>
<keyword evidence="7" id="KW-0804">Transcription</keyword>
<dbReference type="Proteomes" id="UP000007062">
    <property type="component" value="Chromosome 3R"/>
</dbReference>
<organism evidence="11 12">
    <name type="scientific">Anopheles gambiae</name>
    <name type="common">African malaria mosquito</name>
    <dbReference type="NCBI Taxonomy" id="7165"/>
    <lineage>
        <taxon>Eukaryota</taxon>
        <taxon>Metazoa</taxon>
        <taxon>Ecdysozoa</taxon>
        <taxon>Arthropoda</taxon>
        <taxon>Hexapoda</taxon>
        <taxon>Insecta</taxon>
        <taxon>Pterygota</taxon>
        <taxon>Neoptera</taxon>
        <taxon>Endopterygota</taxon>
        <taxon>Diptera</taxon>
        <taxon>Nematocera</taxon>
        <taxon>Culicoidea</taxon>
        <taxon>Culicidae</taxon>
        <taxon>Anophelinae</taxon>
        <taxon>Anopheles</taxon>
    </lineage>
</organism>
<dbReference type="EMBL" id="AAAB01008984">
    <property type="status" value="NOT_ANNOTATED_CDS"/>
    <property type="molecule type" value="Genomic_DNA"/>
</dbReference>
<reference evidence="11 12" key="2">
    <citation type="journal article" date="2004" name="Trends Parasitol.">
        <title>The Anopheles gambiae genome: an update.</title>
        <authorList>
            <person name="Mongin E."/>
            <person name="Louis C."/>
            <person name="Holt R.A."/>
            <person name="Birney E."/>
            <person name="Collins F.H."/>
        </authorList>
    </citation>
    <scope>NUCLEOTIDE SEQUENCE [LARGE SCALE GENOMIC DNA]</scope>
    <source>
        <strain evidence="11 12">PEST</strain>
    </source>
</reference>
<evidence type="ECO:0000313" key="11">
    <source>
        <dbReference type="EnsemblMetazoa" id="AGAP009226-PA"/>
    </source>
</evidence>
<dbReference type="VEuPathDB" id="VectorBase:AGAMI1_013181"/>
<feature type="domain" description="Cysteine/serine-rich nuclear protein N-terminal" evidence="10">
    <location>
        <begin position="370"/>
        <end position="568"/>
    </location>
</feature>
<evidence type="ECO:0000256" key="4">
    <source>
        <dbReference type="ARBA" id="ARBA00023015"/>
    </source>
</evidence>
<dbReference type="EnsemblMetazoa" id="AGAP009226-RA">
    <property type="protein sequence ID" value="AGAP009226-PA"/>
    <property type="gene ID" value="AGAP009226"/>
</dbReference>
<dbReference type="InterPro" id="IPR031972">
    <property type="entry name" value="CSRNP_N"/>
</dbReference>
<feature type="region of interest" description="Disordered" evidence="9">
    <location>
        <begin position="1009"/>
        <end position="1098"/>
    </location>
</feature>
<feature type="compositionally biased region" description="Acidic residues" evidence="9">
    <location>
        <begin position="1028"/>
        <end position="1045"/>
    </location>
</feature>
<feature type="compositionally biased region" description="Basic and acidic residues" evidence="9">
    <location>
        <begin position="347"/>
        <end position="361"/>
    </location>
</feature>
<reference evidence="11" key="3">
    <citation type="submission" date="2020-05" db="UniProtKB">
        <authorList>
            <consortium name="EnsemblMetazoa"/>
        </authorList>
    </citation>
    <scope>IDENTIFICATION</scope>
    <source>
        <strain evidence="11">PEST</strain>
    </source>
</reference>
<feature type="region of interest" description="Disordered" evidence="9">
    <location>
        <begin position="743"/>
        <end position="766"/>
    </location>
</feature>
<keyword evidence="12" id="KW-1185">Reference proteome</keyword>
<feature type="region of interest" description="Disordered" evidence="9">
    <location>
        <begin position="830"/>
        <end position="855"/>
    </location>
</feature>
<dbReference type="GO" id="GO:0005634">
    <property type="term" value="C:nucleus"/>
    <property type="evidence" value="ECO:0000318"/>
    <property type="project" value="GO_Central"/>
</dbReference>
<keyword evidence="3" id="KW-0053">Apoptosis</keyword>
<accession>A0A1S4H189</accession>
<dbReference type="PANTHER" id="PTHR13580">
    <property type="entry name" value="TGF-BETA INDUCED APOPTOSIS PROTEIN"/>
    <property type="match status" value="1"/>
</dbReference>
<dbReference type="InterPro" id="IPR023260">
    <property type="entry name" value="Cys/Ser-rich_nuc_prot"/>
</dbReference>
<dbReference type="VEuPathDB" id="VectorBase:AGAP009226"/>
<dbReference type="GO" id="GO:0006915">
    <property type="term" value="P:apoptotic process"/>
    <property type="evidence" value="ECO:0007669"/>
    <property type="project" value="UniProtKB-KW"/>
</dbReference>
<comment type="subcellular location">
    <subcellularLocation>
        <location evidence="1">Nucleus</location>
    </subcellularLocation>
</comment>